<dbReference type="InterPro" id="IPR012340">
    <property type="entry name" value="NA-bd_OB-fold"/>
</dbReference>
<dbReference type="EMBL" id="JAMPLM010000007">
    <property type="protein sequence ID" value="MEP1058947.1"/>
    <property type="molecule type" value="Genomic_DNA"/>
</dbReference>
<dbReference type="SUPFAM" id="SSF141322">
    <property type="entry name" value="NfeD domain-like"/>
    <property type="match status" value="1"/>
</dbReference>
<dbReference type="Gene3D" id="2.40.50.140">
    <property type="entry name" value="Nucleic acid-binding proteins"/>
    <property type="match status" value="1"/>
</dbReference>
<sequence>MLAFNSIKAFNSFLFNEPIEQAATSFLSEADPNYRGRAIVSEIIAPHKRGRVKFQGSWWLAQCEQDVTLAVGEVVQVIGRQNITLLVKPTSLSAASY</sequence>
<dbReference type="InterPro" id="IPR002810">
    <property type="entry name" value="NfeD-like_C"/>
</dbReference>
<dbReference type="RefSeq" id="WP_190448350.1">
    <property type="nucleotide sequence ID" value="NZ_JAMPLM010000007.1"/>
</dbReference>
<proteinExistence type="predicted"/>
<dbReference type="Pfam" id="PF01957">
    <property type="entry name" value="NfeD"/>
    <property type="match status" value="1"/>
</dbReference>
<protein>
    <submittedName>
        <fullName evidence="2">NfeD family protein</fullName>
    </submittedName>
</protein>
<feature type="domain" description="NfeD-like C-terminal" evidence="1">
    <location>
        <begin position="36"/>
        <end position="89"/>
    </location>
</feature>
<comment type="caution">
    <text evidence="2">The sequence shown here is derived from an EMBL/GenBank/DDBJ whole genome shotgun (WGS) entry which is preliminary data.</text>
</comment>
<evidence type="ECO:0000313" key="3">
    <source>
        <dbReference type="Proteomes" id="UP001476950"/>
    </source>
</evidence>
<gene>
    <name evidence="2" type="ORF">NDI38_10920</name>
</gene>
<name>A0ABV0KI75_9CYAN</name>
<organism evidence="2 3">
    <name type="scientific">Stenomitos frigidus AS-A4</name>
    <dbReference type="NCBI Taxonomy" id="2933935"/>
    <lineage>
        <taxon>Bacteria</taxon>
        <taxon>Bacillati</taxon>
        <taxon>Cyanobacteriota</taxon>
        <taxon>Cyanophyceae</taxon>
        <taxon>Leptolyngbyales</taxon>
        <taxon>Leptolyngbyaceae</taxon>
        <taxon>Stenomitos</taxon>
    </lineage>
</organism>
<evidence type="ECO:0000313" key="2">
    <source>
        <dbReference type="EMBL" id="MEP1058947.1"/>
    </source>
</evidence>
<reference evidence="2 3" key="1">
    <citation type="submission" date="2022-04" db="EMBL/GenBank/DDBJ databases">
        <title>Positive selection, recombination, and allopatry shape intraspecific diversity of widespread and dominant cyanobacteria.</title>
        <authorList>
            <person name="Wei J."/>
            <person name="Shu W."/>
            <person name="Hu C."/>
        </authorList>
    </citation>
    <scope>NUCLEOTIDE SEQUENCE [LARGE SCALE GENOMIC DNA]</scope>
    <source>
        <strain evidence="2 3">AS-A4</strain>
    </source>
</reference>
<accession>A0ABV0KI75</accession>
<evidence type="ECO:0000259" key="1">
    <source>
        <dbReference type="Pfam" id="PF01957"/>
    </source>
</evidence>
<dbReference type="Proteomes" id="UP001476950">
    <property type="component" value="Unassembled WGS sequence"/>
</dbReference>
<keyword evidence="3" id="KW-1185">Reference proteome</keyword>